<accession>D3PLK7</accession>
<dbReference type="Proteomes" id="UP000013026">
    <property type="component" value="Chromosome"/>
</dbReference>
<evidence type="ECO:0000256" key="1">
    <source>
        <dbReference type="SAM" id="SignalP"/>
    </source>
</evidence>
<dbReference type="PATRIC" id="fig|504728.9.peg.2225"/>
<dbReference type="STRING" id="504728.K649_10795"/>
<name>D3PLK7_MEIRD</name>
<gene>
    <name evidence="2" type="ordered locus">Mrub_2347</name>
    <name evidence="3" type="ORF">K649_10795</name>
</gene>
<reference evidence="2 4" key="1">
    <citation type="journal article" date="2010" name="Stand. Genomic Sci.">
        <title>Complete genome sequence of Meiothermus ruber type strain (21).</title>
        <authorList>
            <person name="Tindall B.J."/>
            <person name="Sikorski J."/>
            <person name="Lucas S."/>
            <person name="Goltsman E."/>
            <person name="Copeland A."/>
            <person name="Glavina Del Rio T."/>
            <person name="Nolan M."/>
            <person name="Tice H."/>
            <person name="Cheng J.F."/>
            <person name="Han C."/>
            <person name="Pitluck S."/>
            <person name="Liolios K."/>
            <person name="Ivanova N."/>
            <person name="Mavromatis K."/>
            <person name="Ovchinnikova G."/>
            <person name="Pati A."/>
            <person name="Fahnrich R."/>
            <person name="Goodwin L."/>
            <person name="Chen A."/>
            <person name="Palaniappan K."/>
            <person name="Land M."/>
            <person name="Hauser L."/>
            <person name="Chang Y.J."/>
            <person name="Jeffries C.D."/>
            <person name="Rohde M."/>
            <person name="Goker M."/>
            <person name="Woyke T."/>
            <person name="Bristow J."/>
            <person name="Eisen J.A."/>
            <person name="Markowitz V."/>
            <person name="Hugenholtz P."/>
            <person name="Kyrpides N.C."/>
            <person name="Klenk H.P."/>
            <person name="Lapidus A."/>
        </authorList>
    </citation>
    <scope>NUCLEOTIDE SEQUENCE [LARGE SCALE GENOMIC DNA]</scope>
    <source>
        <strain evidence="4">ATCC 35948 / DSM 1279 / VKM B-1258 / 21</strain>
        <strain evidence="2">DSM 1279</strain>
    </source>
</reference>
<dbReference type="eggNOG" id="ENOG50336FP">
    <property type="taxonomic scope" value="Bacteria"/>
</dbReference>
<dbReference type="KEGG" id="mrb:Mrub_2347"/>
<reference evidence="3 5" key="3">
    <citation type="submission" date="2013-04" db="EMBL/GenBank/DDBJ databases">
        <authorList>
            <person name="Chin J."/>
            <person name="Alexander D.H."/>
            <person name="Marks P."/>
            <person name="Korlach J."/>
            <person name="Clum A."/>
            <person name="Copeland A."/>
        </authorList>
    </citation>
    <scope>NUCLEOTIDE SEQUENCE [LARGE SCALE GENOMIC DNA]</scope>
    <source>
        <strain evidence="5">ATCC 35948 / DSM 1279 / VKM B-1258 / 21</strain>
        <strain evidence="3">DSM 1279</strain>
    </source>
</reference>
<feature type="chain" id="PRO_5044729672" description="Lipoprotein" evidence="1">
    <location>
        <begin position="24"/>
        <end position="372"/>
    </location>
</feature>
<keyword evidence="4" id="KW-1185">Reference proteome</keyword>
<dbReference type="RefSeq" id="WP_013014596.1">
    <property type="nucleotide sequence ID" value="NC_013946.1"/>
</dbReference>
<evidence type="ECO:0000313" key="4">
    <source>
        <dbReference type="Proteomes" id="UP000006655"/>
    </source>
</evidence>
<dbReference type="EMBL" id="CP001743">
    <property type="protein sequence ID" value="ADD29098.1"/>
    <property type="molecule type" value="Genomic_DNA"/>
</dbReference>
<dbReference type="AlphaFoldDB" id="D3PLK7"/>
<protein>
    <recommendedName>
        <fullName evidence="6">Lipoprotein</fullName>
    </recommendedName>
</protein>
<feature type="signal peptide" evidence="1">
    <location>
        <begin position="1"/>
        <end position="23"/>
    </location>
</feature>
<sequence>MKQPIQILSLGLLLCLSACTGSSEEPTRALLAASINNPSSGTYQVRFFQSTTLQPGSTDTPRLVGSWNLDAPIITLLYRRSLGAGNDQLWVLTPSRLRRYSTNNLTIDDVGTPQLDGFDEALNVDCSQGYLRPGQSNILLVCPPAPTTPPRPIEEYRAWIIPFTATALPTPINFLDANLVRLSTPARFTLGPNDQLLYLTPSQFGQYDFLNPYIERPLSLSTSSPTDLIFVNGQALGLFDDNDSTSTDTTLASWNLSATGAVGLSRDSNIAARLFARGAPPVFVLGTGLARYEGSFQLPRETESGLLRTRRYSTASVGVDQFLYLADLDTPTLLVIDLTVNIASALTTTGVRSSALGSFPEGITSLAFIPVE</sequence>
<evidence type="ECO:0008006" key="6">
    <source>
        <dbReference type="Google" id="ProtNLM"/>
    </source>
</evidence>
<reference evidence="3" key="2">
    <citation type="submission" date="2013-04" db="EMBL/GenBank/DDBJ databases">
        <title>Non-Hybrid, Finished Microbial Genome Assemblies from Long-Read SMRT Sequencing Data.</title>
        <authorList>
            <person name="Klammer A."/>
            <person name="Drake J."/>
            <person name="Heiner C."/>
            <person name="Clum A."/>
            <person name="Copeland A."/>
            <person name="Huddleston J."/>
            <person name="Eichler E."/>
            <person name="Turner S.W."/>
        </authorList>
    </citation>
    <scope>NUCLEOTIDE SEQUENCE</scope>
    <source>
        <strain evidence="3">DSM 1279</strain>
    </source>
</reference>
<evidence type="ECO:0000313" key="3">
    <source>
        <dbReference type="EMBL" id="AGK05451.1"/>
    </source>
</evidence>
<organism evidence="3 5">
    <name type="scientific">Meiothermus ruber (strain ATCC 35948 / DSM 1279 / VKM B-1258 / 21)</name>
    <name type="common">Thermus ruber</name>
    <dbReference type="NCBI Taxonomy" id="504728"/>
    <lineage>
        <taxon>Bacteria</taxon>
        <taxon>Thermotogati</taxon>
        <taxon>Deinococcota</taxon>
        <taxon>Deinococci</taxon>
        <taxon>Thermales</taxon>
        <taxon>Thermaceae</taxon>
        <taxon>Meiothermus</taxon>
    </lineage>
</organism>
<evidence type="ECO:0000313" key="5">
    <source>
        <dbReference type="Proteomes" id="UP000013026"/>
    </source>
</evidence>
<proteinExistence type="predicted"/>
<evidence type="ECO:0000313" key="2">
    <source>
        <dbReference type="EMBL" id="ADD29098.1"/>
    </source>
</evidence>
<dbReference type="Proteomes" id="UP000006655">
    <property type="component" value="Chromosome"/>
</dbReference>
<dbReference type="EMBL" id="CP005385">
    <property type="protein sequence ID" value="AGK05451.1"/>
    <property type="molecule type" value="Genomic_DNA"/>
</dbReference>
<keyword evidence="1" id="KW-0732">Signal</keyword>
<dbReference type="OrthoDB" id="24737at2"/>
<dbReference type="KEGG" id="mre:K649_10795"/>